<feature type="domain" description="Ig-like" evidence="19">
    <location>
        <begin position="749"/>
        <end position="835"/>
    </location>
</feature>
<evidence type="ECO:0000256" key="7">
    <source>
        <dbReference type="ARBA" id="ARBA00023170"/>
    </source>
</evidence>
<dbReference type="SMART" id="SM00408">
    <property type="entry name" value="IGc2"/>
    <property type="match status" value="4"/>
</dbReference>
<keyword evidence="4 17" id="KW-1133">Transmembrane helix</keyword>
<dbReference type="GO" id="GO:0046872">
    <property type="term" value="F:metal ion binding"/>
    <property type="evidence" value="ECO:0007669"/>
    <property type="project" value="UniProtKB-KW"/>
</dbReference>
<protein>
    <recommendedName>
        <fullName evidence="2">receptor protein-tyrosine kinase</fullName>
        <ecNumber evidence="2">2.7.10.1</ecNumber>
    </recommendedName>
</protein>
<feature type="binding site" evidence="13">
    <location>
        <position position="1170"/>
    </location>
    <ligand>
        <name>Mg(2+)</name>
        <dbReference type="ChEBI" id="CHEBI:18420"/>
    </ligand>
</feature>
<dbReference type="OrthoDB" id="3256376at2759"/>
<dbReference type="InterPro" id="IPR007110">
    <property type="entry name" value="Ig-like_dom"/>
</dbReference>
<evidence type="ECO:0000313" key="21">
    <source>
        <dbReference type="Proteomes" id="UP000789390"/>
    </source>
</evidence>
<dbReference type="PROSITE" id="PS50011">
    <property type="entry name" value="PROTEIN_KINASE_DOM"/>
    <property type="match status" value="1"/>
</dbReference>
<dbReference type="Pfam" id="PF00047">
    <property type="entry name" value="ig"/>
    <property type="match status" value="1"/>
</dbReference>
<evidence type="ECO:0000256" key="3">
    <source>
        <dbReference type="ARBA" id="ARBA00022692"/>
    </source>
</evidence>
<keyword evidence="13" id="KW-0460">Magnesium</keyword>
<evidence type="ECO:0000256" key="14">
    <source>
        <dbReference type="PIRSR" id="PIRSR000615-4"/>
    </source>
</evidence>
<evidence type="ECO:0000256" key="9">
    <source>
        <dbReference type="ARBA" id="ARBA00023319"/>
    </source>
</evidence>
<evidence type="ECO:0000256" key="5">
    <source>
        <dbReference type="ARBA" id="ARBA00023136"/>
    </source>
</evidence>
<evidence type="ECO:0000256" key="10">
    <source>
        <dbReference type="ARBA" id="ARBA00051243"/>
    </source>
</evidence>
<dbReference type="PROSITE" id="PS00107">
    <property type="entry name" value="PROTEIN_KINASE_ATP"/>
    <property type="match status" value="1"/>
</dbReference>
<feature type="compositionally biased region" description="Polar residues" evidence="16">
    <location>
        <begin position="1449"/>
        <end position="1470"/>
    </location>
</feature>
<feature type="binding site" evidence="12">
    <location>
        <begin position="926"/>
        <end position="933"/>
    </location>
    <ligand>
        <name>ATP</name>
        <dbReference type="ChEBI" id="CHEBI:30616"/>
    </ligand>
</feature>
<evidence type="ECO:0000256" key="15">
    <source>
        <dbReference type="PROSITE-ProRule" id="PRU10141"/>
    </source>
</evidence>
<feature type="active site" description="Proton acceptor" evidence="11">
    <location>
        <position position="1165"/>
    </location>
</feature>
<dbReference type="Proteomes" id="UP000789390">
    <property type="component" value="Unassembled WGS sequence"/>
</dbReference>
<evidence type="ECO:0000256" key="6">
    <source>
        <dbReference type="ARBA" id="ARBA00023157"/>
    </source>
</evidence>
<dbReference type="Gene3D" id="1.10.510.10">
    <property type="entry name" value="Transferase(Phosphotransferase) domain 1"/>
    <property type="match status" value="1"/>
</dbReference>
<feature type="domain" description="Ig-like" evidence="19">
    <location>
        <begin position="300"/>
        <end position="401"/>
    </location>
</feature>
<dbReference type="InterPro" id="IPR036179">
    <property type="entry name" value="Ig-like_dom_sf"/>
</dbReference>
<dbReference type="Pfam" id="PF07714">
    <property type="entry name" value="PK_Tyr_Ser-Thr"/>
    <property type="match status" value="1"/>
</dbReference>
<reference evidence="20" key="1">
    <citation type="submission" date="2021-11" db="EMBL/GenBank/DDBJ databases">
        <authorList>
            <person name="Schell T."/>
        </authorList>
    </citation>
    <scope>NUCLEOTIDE SEQUENCE</scope>
    <source>
        <strain evidence="20">M5</strain>
    </source>
</reference>
<feature type="binding site" evidence="12 15">
    <location>
        <position position="953"/>
    </location>
    <ligand>
        <name>ATP</name>
        <dbReference type="ChEBI" id="CHEBI:30616"/>
    </ligand>
</feature>
<keyword evidence="8" id="KW-0325">Glycoprotein</keyword>
<evidence type="ECO:0000256" key="16">
    <source>
        <dbReference type="SAM" id="MobiDB-lite"/>
    </source>
</evidence>
<evidence type="ECO:0000259" key="18">
    <source>
        <dbReference type="PROSITE" id="PS50011"/>
    </source>
</evidence>
<evidence type="ECO:0000256" key="4">
    <source>
        <dbReference type="ARBA" id="ARBA00022989"/>
    </source>
</evidence>
<dbReference type="SUPFAM" id="SSF56112">
    <property type="entry name" value="Protein kinase-like (PK-like)"/>
    <property type="match status" value="1"/>
</dbReference>
<feature type="domain" description="Protein kinase" evidence="18">
    <location>
        <begin position="919"/>
        <end position="1297"/>
    </location>
</feature>
<evidence type="ECO:0000313" key="20">
    <source>
        <dbReference type="EMBL" id="CAH0110718.1"/>
    </source>
</evidence>
<dbReference type="PROSITE" id="PS00109">
    <property type="entry name" value="PROTEIN_KINASE_TYR"/>
    <property type="match status" value="1"/>
</dbReference>
<dbReference type="InterPro" id="IPR011009">
    <property type="entry name" value="Kinase-like_dom_sf"/>
</dbReference>
<dbReference type="SUPFAM" id="SSF48726">
    <property type="entry name" value="Immunoglobulin"/>
    <property type="match status" value="3"/>
</dbReference>
<proteinExistence type="predicted"/>
<dbReference type="InterPro" id="IPR003599">
    <property type="entry name" value="Ig_sub"/>
</dbReference>
<keyword evidence="6" id="KW-1015">Disulfide bond</keyword>
<dbReference type="InterPro" id="IPR008266">
    <property type="entry name" value="Tyr_kinase_AS"/>
</dbReference>
<feature type="binding site" evidence="12">
    <location>
        <position position="1169"/>
    </location>
    <ligand>
        <name>ATP</name>
        <dbReference type="ChEBI" id="CHEBI:30616"/>
    </ligand>
</feature>
<dbReference type="PIRSF" id="PIRSF000615">
    <property type="entry name" value="TyrPK_CSF1-R"/>
    <property type="match status" value="1"/>
</dbReference>
<comment type="caution">
    <text evidence="20">The sequence shown here is derived from an EMBL/GenBank/DDBJ whole genome shotgun (WGS) entry which is preliminary data.</text>
</comment>
<keyword evidence="7" id="KW-0675">Receptor</keyword>
<evidence type="ECO:0000256" key="17">
    <source>
        <dbReference type="SAM" id="Phobius"/>
    </source>
</evidence>
<evidence type="ECO:0000259" key="19">
    <source>
        <dbReference type="PROSITE" id="PS50835"/>
    </source>
</evidence>
<accession>A0A8J2S4K8</accession>
<gene>
    <name evidence="20" type="ORF">DGAL_LOCUS14311</name>
</gene>
<evidence type="ECO:0000256" key="1">
    <source>
        <dbReference type="ARBA" id="ARBA00004167"/>
    </source>
</evidence>
<dbReference type="GO" id="GO:0007169">
    <property type="term" value="P:cell surface receptor protein tyrosine kinase signaling pathway"/>
    <property type="evidence" value="ECO:0007669"/>
    <property type="project" value="TreeGrafter"/>
</dbReference>
<keyword evidence="12 15" id="KW-0547">Nucleotide-binding</keyword>
<name>A0A8J2S4K8_9CRUS</name>
<keyword evidence="12 15" id="KW-0067">ATP-binding</keyword>
<dbReference type="FunFam" id="2.60.40.10:FF:003908">
    <property type="match status" value="1"/>
</dbReference>
<evidence type="ECO:0000256" key="13">
    <source>
        <dbReference type="PIRSR" id="PIRSR000615-3"/>
    </source>
</evidence>
<dbReference type="PROSITE" id="PS50835">
    <property type="entry name" value="IG_LIKE"/>
    <property type="match status" value="3"/>
</dbReference>
<organism evidence="20 21">
    <name type="scientific">Daphnia galeata</name>
    <dbReference type="NCBI Taxonomy" id="27404"/>
    <lineage>
        <taxon>Eukaryota</taxon>
        <taxon>Metazoa</taxon>
        <taxon>Ecdysozoa</taxon>
        <taxon>Arthropoda</taxon>
        <taxon>Crustacea</taxon>
        <taxon>Branchiopoda</taxon>
        <taxon>Diplostraca</taxon>
        <taxon>Cladocera</taxon>
        <taxon>Anomopoda</taxon>
        <taxon>Daphniidae</taxon>
        <taxon>Daphnia</taxon>
    </lineage>
</organism>
<feature type="compositionally biased region" description="Polar residues" evidence="16">
    <location>
        <begin position="1058"/>
        <end position="1084"/>
    </location>
</feature>
<sequence>MSHDDEMFVQRILRSSILVVVLALTGLVGSEFSASSPRLLPPDDEQIYQSAGSFRLTCEASKPVEWKLPVLSHHFEISLNDGAQITEEIISPVTDGYGYRSLLEIKNATILNTGYYICHYKGNDEIENPQVAVKTYVYIEDETNLIVNVGNEEIVTVVAHQSSREVIPCKPTSPKVELTLLDPNGNEIVLLSLDYVTVHRFQQINPQTDPELWYYDPHEGFIVQDVAVDMSGMYTCQAVELDNTQWSYNPHAGFAINNPSLVHDYGYYECLARSTKYNHKNQTVSYFLIVQPATAGAPKPHINDVFASKIALHDSFKLNCSASYDPGVTVDLKWIVPHPDGIDGRRIYTGKLAVNRGIVGGMEQMIAHQVLFVSNATAEDEGYYKCKTIDHTLKSESTNVFIKIHGEDVSYVNISDIGLQSNLEQPANQTIKWVVFYEAYPKPQIIWSKGNRENVIRNTTSKYVIKDELKRTVLEIKEIGLTDSGQYLLTVHTNKVEDTRNFTLRVTDKPMVKAHSDSQSKAIHFNERFYMGCQITAYPESTVKLYFRECLPQKPCSDTWNQLSLNQTSGSDKSSVNEENIKISKVDFQTKKLSVVGRARVAGQYRCEACNNLGCTGSTPEKSTSIQILVSDLASDNANGTEFIKSHQHDPVAGEKFNLTCGVLLHQFKQQISWWWTDSSGKTHIITNAQTPPGAVHSKYFNKYSYVEALVWPEISKAATGTYTCQTTSMENISFNTSVAFQIIPGRSPNIYNTSSSKVSIEQFTELFLFCNADGLPIPKAEWVKDESTAITEGISDTATGSSLFIRYANISHAGWYTCRFTNINGTKEHTMFVEVREKPIHAGIIVAIAIVILIVLVLIIILARRIHQDKKRKEFFRANQLDIFDKGNPDSINPDLPIDEQTELLPYDKRWEFPRDRLKLGKQLGAGAFGRVVKGEADGIDGIDTVTTVAVKMVRSHGNMIGLKALMSELKIMIHMGSHLNVVNVLGACTKSVTKGELLVIVEYCRFGNIQNYLIRNRSSFINQVDARGYINPSIGADLLIDAEAQRGYQVPRSPLGTHSNSNDYNGGSPTGATEMSFLSMSPTGGGPQSELAEGVDSNGHAILTSVPSNASGNQPYPPWRSNYRGDYRDLPEQPLCTRDLLCWAFQIARGMDYLARRKILHGDLAARNVLLADNNIVKIADFGLAREVYRSGNYKKKGEGPLPVKWMAIESIVDRVFSTQSDVWSFGIVLWELFSLGKTPYPGMEADEQFFLKLQQGYRMDKPKYSPNKIYQFMIDCWQHDPTKRPDFTVLSEVLGEQLDVSVRRHYIDLNDAYVESNNAKQSPDYLSMMSPVNYVNIGSGPSPMPGRPTYANLPSHNVMDDDIIIHGDISGPSSDYLAMNSIGSPTQTVPGDDYLFMTNKAPVSLKSGNQSDSSNSDFKFSPKLRKASEELTNSVEMYPMLSRLSPSHSNQAEMGSNNVNGFSNPNYQNPPPVIKCSDLDDLPLSPKKPATSPVIGNQLYVNISQQSPSNEDDEPYYVNPKNNARIV</sequence>
<dbReference type="Gene3D" id="3.30.200.20">
    <property type="entry name" value="Phosphorylase Kinase, domain 1"/>
    <property type="match status" value="1"/>
</dbReference>
<dbReference type="GO" id="GO:0043235">
    <property type="term" value="C:receptor complex"/>
    <property type="evidence" value="ECO:0007669"/>
    <property type="project" value="TreeGrafter"/>
</dbReference>
<keyword evidence="13" id="KW-0479">Metal-binding</keyword>
<keyword evidence="21" id="KW-1185">Reference proteome</keyword>
<dbReference type="InterPro" id="IPR013783">
    <property type="entry name" value="Ig-like_fold"/>
</dbReference>
<dbReference type="Pfam" id="PF07679">
    <property type="entry name" value="I-set"/>
    <property type="match status" value="2"/>
</dbReference>
<keyword evidence="9" id="KW-0393">Immunoglobulin domain</keyword>
<dbReference type="InterPro" id="IPR013098">
    <property type="entry name" value="Ig_I-set"/>
</dbReference>
<dbReference type="Gene3D" id="2.60.40.10">
    <property type="entry name" value="Immunoglobulins"/>
    <property type="match status" value="6"/>
</dbReference>
<evidence type="ECO:0000256" key="8">
    <source>
        <dbReference type="ARBA" id="ARBA00023180"/>
    </source>
</evidence>
<comment type="catalytic activity">
    <reaction evidence="10">
        <text>L-tyrosyl-[protein] + ATP = O-phospho-L-tyrosyl-[protein] + ADP + H(+)</text>
        <dbReference type="Rhea" id="RHEA:10596"/>
        <dbReference type="Rhea" id="RHEA-COMP:10136"/>
        <dbReference type="Rhea" id="RHEA-COMP:20101"/>
        <dbReference type="ChEBI" id="CHEBI:15378"/>
        <dbReference type="ChEBI" id="CHEBI:30616"/>
        <dbReference type="ChEBI" id="CHEBI:46858"/>
        <dbReference type="ChEBI" id="CHEBI:61978"/>
        <dbReference type="ChEBI" id="CHEBI:456216"/>
        <dbReference type="EC" id="2.7.10.1"/>
    </reaction>
</comment>
<dbReference type="GO" id="GO:0005524">
    <property type="term" value="F:ATP binding"/>
    <property type="evidence" value="ECO:0007669"/>
    <property type="project" value="UniProtKB-UniRule"/>
</dbReference>
<feature type="region of interest" description="Disordered" evidence="16">
    <location>
        <begin position="1508"/>
        <end position="1530"/>
    </location>
</feature>
<keyword evidence="3 17" id="KW-0812">Transmembrane</keyword>
<comment type="subcellular location">
    <subcellularLocation>
        <location evidence="1">Membrane</location>
        <topology evidence="1">Single-pass membrane protein</topology>
    </subcellularLocation>
</comment>
<evidence type="ECO:0000256" key="11">
    <source>
        <dbReference type="PIRSR" id="PIRSR000615-1"/>
    </source>
</evidence>
<dbReference type="GO" id="GO:0005886">
    <property type="term" value="C:plasma membrane"/>
    <property type="evidence" value="ECO:0007669"/>
    <property type="project" value="TreeGrafter"/>
</dbReference>
<feature type="transmembrane region" description="Helical" evidence="17">
    <location>
        <begin position="841"/>
        <end position="864"/>
    </location>
</feature>
<keyword evidence="5 17" id="KW-0472">Membrane</keyword>
<dbReference type="InterPro" id="IPR003598">
    <property type="entry name" value="Ig_sub2"/>
</dbReference>
<feature type="domain" description="Ig-like" evidence="19">
    <location>
        <begin position="654"/>
        <end position="740"/>
    </location>
</feature>
<feature type="region of interest" description="Disordered" evidence="16">
    <location>
        <begin position="1052"/>
        <end position="1096"/>
    </location>
</feature>
<dbReference type="EC" id="2.7.10.1" evidence="2"/>
<dbReference type="GO" id="GO:0004714">
    <property type="term" value="F:transmembrane receptor protein tyrosine kinase activity"/>
    <property type="evidence" value="ECO:0007669"/>
    <property type="project" value="UniProtKB-EC"/>
</dbReference>
<dbReference type="CDD" id="cd00096">
    <property type="entry name" value="Ig"/>
    <property type="match status" value="1"/>
</dbReference>
<evidence type="ECO:0000256" key="2">
    <source>
        <dbReference type="ARBA" id="ARBA00011902"/>
    </source>
</evidence>
<dbReference type="InterPro" id="IPR000719">
    <property type="entry name" value="Prot_kinase_dom"/>
</dbReference>
<dbReference type="InterPro" id="IPR001245">
    <property type="entry name" value="Ser-Thr/Tyr_kinase_cat_dom"/>
</dbReference>
<dbReference type="SMART" id="SM00409">
    <property type="entry name" value="IG"/>
    <property type="match status" value="6"/>
</dbReference>
<dbReference type="InterPro" id="IPR013151">
    <property type="entry name" value="Immunoglobulin_dom"/>
</dbReference>
<dbReference type="PANTHER" id="PTHR24416">
    <property type="entry name" value="TYROSINE-PROTEIN KINASE RECEPTOR"/>
    <property type="match status" value="1"/>
</dbReference>
<dbReference type="InterPro" id="IPR017441">
    <property type="entry name" value="Protein_kinase_ATP_BS"/>
</dbReference>
<dbReference type="PANTHER" id="PTHR24416:SF600">
    <property type="entry name" value="PDGF- AND VEGF-RECEPTOR RELATED, ISOFORM J"/>
    <property type="match status" value="1"/>
</dbReference>
<dbReference type="FunFam" id="1.10.510.10:FF:000373">
    <property type="entry name" value="Receptor protein-tyrosine kinase"/>
    <property type="match status" value="1"/>
</dbReference>
<feature type="site" description="Important for interaction with phosphotyrosine-binding proteins" evidence="14">
    <location>
        <position position="1309"/>
    </location>
</feature>
<evidence type="ECO:0000256" key="12">
    <source>
        <dbReference type="PIRSR" id="PIRSR000615-2"/>
    </source>
</evidence>
<dbReference type="InterPro" id="IPR050122">
    <property type="entry name" value="RTK"/>
</dbReference>
<dbReference type="FunFam" id="3.30.200.20:FF:000384">
    <property type="entry name" value="Receptor protein-tyrosine kinase"/>
    <property type="match status" value="1"/>
</dbReference>
<dbReference type="EMBL" id="CAKKLH010000305">
    <property type="protein sequence ID" value="CAH0110718.1"/>
    <property type="molecule type" value="Genomic_DNA"/>
</dbReference>
<feature type="region of interest" description="Disordered" evidence="16">
    <location>
        <begin position="1449"/>
        <end position="1473"/>
    </location>
</feature>
<feature type="binding site" evidence="13">
    <location>
        <position position="1183"/>
    </location>
    <ligand>
        <name>Mg(2+)</name>
        <dbReference type="ChEBI" id="CHEBI:18420"/>
    </ligand>
</feature>